<dbReference type="EMBL" id="JAQQLI010000021">
    <property type="protein sequence ID" value="MDC7786945.1"/>
    <property type="molecule type" value="Genomic_DNA"/>
</dbReference>
<feature type="region of interest" description="Disordered" evidence="1">
    <location>
        <begin position="1"/>
        <end position="22"/>
    </location>
</feature>
<keyword evidence="3" id="KW-1185">Reference proteome</keyword>
<comment type="caution">
    <text evidence="2">The sequence shown here is derived from an EMBL/GenBank/DDBJ whole genome shotgun (WGS) entry which is preliminary data.</text>
</comment>
<reference evidence="2" key="2">
    <citation type="submission" date="2023-02" db="EMBL/GenBank/DDBJ databases">
        <authorList>
            <person name="Rayyan A."/>
            <person name="Meyer T."/>
            <person name="Kyndt J.A."/>
        </authorList>
    </citation>
    <scope>NUCLEOTIDE SEQUENCE</scope>
    <source>
        <strain evidence="2">DSM 9987</strain>
    </source>
</reference>
<feature type="region of interest" description="Disordered" evidence="1">
    <location>
        <begin position="39"/>
        <end position="71"/>
    </location>
</feature>
<dbReference type="RefSeq" id="WP_272777788.1">
    <property type="nucleotide sequence ID" value="NZ_JAQQLI010000021.1"/>
</dbReference>
<sequence>MRGSTMRDSRMDSAETGEGIEGATVARVTLAVGRLRVSTETRDAAGAHLRLGRSPTDGLDRSLGVRLPPSP</sequence>
<name>A0ABT5JB85_RHOTP</name>
<evidence type="ECO:0000256" key="1">
    <source>
        <dbReference type="SAM" id="MobiDB-lite"/>
    </source>
</evidence>
<organism evidence="2 3">
    <name type="scientific">Rhodoplanes tepidamans</name>
    <name type="common">Rhodoplanes cryptolactis</name>
    <dbReference type="NCBI Taxonomy" id="200616"/>
    <lineage>
        <taxon>Bacteria</taxon>
        <taxon>Pseudomonadati</taxon>
        <taxon>Pseudomonadota</taxon>
        <taxon>Alphaproteobacteria</taxon>
        <taxon>Hyphomicrobiales</taxon>
        <taxon>Nitrobacteraceae</taxon>
        <taxon>Rhodoplanes</taxon>
    </lineage>
</organism>
<feature type="compositionally biased region" description="Basic and acidic residues" evidence="1">
    <location>
        <begin position="1"/>
        <end position="13"/>
    </location>
</feature>
<accession>A0ABT5JB85</accession>
<protein>
    <submittedName>
        <fullName evidence="2">Uncharacterized protein</fullName>
    </submittedName>
</protein>
<evidence type="ECO:0000313" key="3">
    <source>
        <dbReference type="Proteomes" id="UP001165652"/>
    </source>
</evidence>
<evidence type="ECO:0000313" key="2">
    <source>
        <dbReference type="EMBL" id="MDC7786945.1"/>
    </source>
</evidence>
<proteinExistence type="predicted"/>
<gene>
    <name evidence="2" type="ORF">PQJ73_14725</name>
</gene>
<reference evidence="2" key="1">
    <citation type="journal article" date="2023" name="Microbiol Resour">
        <title>Genome Sequences of Rhodoplanes serenus and Two Thermotolerant Strains, Rhodoplanes tepidamans and 'Rhodoplanes cryptolactis,' Further Refine the Genus.</title>
        <authorList>
            <person name="Rayyan A.A."/>
            <person name="Kyndt J.A."/>
        </authorList>
    </citation>
    <scope>NUCLEOTIDE SEQUENCE</scope>
    <source>
        <strain evidence="2">DSM 9987</strain>
    </source>
</reference>
<dbReference type="Proteomes" id="UP001165652">
    <property type="component" value="Unassembled WGS sequence"/>
</dbReference>